<dbReference type="PROSITE" id="PS50850">
    <property type="entry name" value="MFS"/>
    <property type="match status" value="1"/>
</dbReference>
<comment type="caution">
    <text evidence="6">The sequence shown here is derived from an EMBL/GenBank/DDBJ whole genome shotgun (WGS) entry which is preliminary data.</text>
</comment>
<dbReference type="PANTHER" id="PTHR12778">
    <property type="entry name" value="SOLUTE CARRIER FAMILY 33 ACETYL-COA TRANSPORTER -RELATED"/>
    <property type="match status" value="1"/>
</dbReference>
<dbReference type="CDD" id="cd17485">
    <property type="entry name" value="MFS_MFSD3"/>
    <property type="match status" value="1"/>
</dbReference>
<keyword evidence="5" id="KW-0472">Membrane</keyword>
<dbReference type="SUPFAM" id="SSF103473">
    <property type="entry name" value="MFS general substrate transporter"/>
    <property type="match status" value="1"/>
</dbReference>
<name>A0A6A7TY47_9BACT</name>
<evidence type="ECO:0000313" key="7">
    <source>
        <dbReference type="Proteomes" id="UP000477980"/>
    </source>
</evidence>
<evidence type="ECO:0000256" key="2">
    <source>
        <dbReference type="ARBA" id="ARBA00022448"/>
    </source>
</evidence>
<dbReference type="InterPro" id="IPR020846">
    <property type="entry name" value="MFS_dom"/>
</dbReference>
<organism evidence="6 7">
    <name type="scientific">Segatella copri</name>
    <dbReference type="NCBI Taxonomy" id="165179"/>
    <lineage>
        <taxon>Bacteria</taxon>
        <taxon>Pseudomonadati</taxon>
        <taxon>Bacteroidota</taxon>
        <taxon>Bacteroidia</taxon>
        <taxon>Bacteroidales</taxon>
        <taxon>Prevotellaceae</taxon>
        <taxon>Segatella</taxon>
    </lineage>
</organism>
<evidence type="ECO:0000256" key="4">
    <source>
        <dbReference type="ARBA" id="ARBA00022989"/>
    </source>
</evidence>
<proteinExistence type="predicted"/>
<evidence type="ECO:0000256" key="3">
    <source>
        <dbReference type="ARBA" id="ARBA00022692"/>
    </source>
</evidence>
<dbReference type="InterPro" id="IPR011701">
    <property type="entry name" value="MFS"/>
</dbReference>
<dbReference type="InterPro" id="IPR036259">
    <property type="entry name" value="MFS_trans_sf"/>
</dbReference>
<keyword evidence="3" id="KW-0812">Transmembrane</keyword>
<keyword evidence="2" id="KW-0813">Transport</keyword>
<dbReference type="GO" id="GO:0016020">
    <property type="term" value="C:membrane"/>
    <property type="evidence" value="ECO:0007669"/>
    <property type="project" value="UniProtKB-SubCell"/>
</dbReference>
<dbReference type="Gene3D" id="1.20.1250.20">
    <property type="entry name" value="MFS general substrate transporter like domains"/>
    <property type="match status" value="1"/>
</dbReference>
<dbReference type="Proteomes" id="UP000477980">
    <property type="component" value="Unassembled WGS sequence"/>
</dbReference>
<dbReference type="GO" id="GO:0022857">
    <property type="term" value="F:transmembrane transporter activity"/>
    <property type="evidence" value="ECO:0007669"/>
    <property type="project" value="InterPro"/>
</dbReference>
<sequence>MEQTKKYNLATFFCLYIAQNIPMSFFSTVIPVMMRQEEFSLSSIGMLQLMKLPWILKFLWSPVVDGNSRNVTDYKRWIITSEVVYAFLIFGVAFLDFKADFITIMICLIMSFMASATQDIATDALAVRSFVTKDKSLINSMQSMGSFSASLIGGGLLLILFRSIGWNAIIPFLGVFVLLAILPLILNKNIVIPDEDQIRPKARKRDVLLFFTQKGIWKQIVFLFLYYSGIIGTLAMLKPYLVDLGYNMHEIGIMSGIIGTVSGFVASFCGGIIVRRIGVSWSRIIFSVMTLLTTAYFWMLSFTVPGTFMLNLGIILLWASYGMSTIVVYTTSMNMVRPGREGTDFTLQTVVTHISGILMAVFCGKIADMAGYSGLFGFETGIALVSFLYVIWAFGLRSRILLSNK</sequence>
<dbReference type="InterPro" id="IPR004752">
    <property type="entry name" value="AmpG_permease/AT-1"/>
</dbReference>
<keyword evidence="4" id="KW-1133">Transmembrane helix</keyword>
<dbReference type="OrthoDB" id="924673at2"/>
<accession>A0A6A7TY47</accession>
<dbReference type="PANTHER" id="PTHR12778:SF10">
    <property type="entry name" value="MAJOR FACILITATOR SUPERFAMILY DOMAIN-CONTAINING PROTEIN 3"/>
    <property type="match status" value="1"/>
</dbReference>
<gene>
    <name evidence="6" type="ORF">F7D25_07540</name>
</gene>
<dbReference type="EMBL" id="VZAH01000078">
    <property type="protein sequence ID" value="MQP14263.1"/>
    <property type="molecule type" value="Genomic_DNA"/>
</dbReference>
<dbReference type="AlphaFoldDB" id="A0A6A7TY47"/>
<evidence type="ECO:0000256" key="1">
    <source>
        <dbReference type="ARBA" id="ARBA00004141"/>
    </source>
</evidence>
<dbReference type="Pfam" id="PF07690">
    <property type="entry name" value="MFS_1"/>
    <property type="match status" value="1"/>
</dbReference>
<comment type="subcellular location">
    <subcellularLocation>
        <location evidence="1">Membrane</location>
        <topology evidence="1">Multi-pass membrane protein</topology>
    </subcellularLocation>
</comment>
<reference evidence="6 7" key="1">
    <citation type="submission" date="2019-09" db="EMBL/GenBank/DDBJ databases">
        <title>Distinct polysaccharide growth profiles of human intestinal Prevotella copri isolates.</title>
        <authorList>
            <person name="Fehlner-Peach H."/>
            <person name="Magnabosco C."/>
            <person name="Raghavan V."/>
            <person name="Scher J.U."/>
            <person name="Tett A."/>
            <person name="Cox L.M."/>
            <person name="Gottsegen C."/>
            <person name="Watters A."/>
            <person name="Wiltshire- Gordon J.D."/>
            <person name="Segata N."/>
            <person name="Bonneau R."/>
            <person name="Littman D.R."/>
        </authorList>
    </citation>
    <scope>NUCLEOTIDE SEQUENCE [LARGE SCALE GENOMIC DNA]</scope>
    <source>
        <strain evidence="7">iAA917</strain>
    </source>
</reference>
<evidence type="ECO:0000256" key="5">
    <source>
        <dbReference type="ARBA" id="ARBA00023136"/>
    </source>
</evidence>
<dbReference type="RefSeq" id="WP_153083078.1">
    <property type="nucleotide sequence ID" value="NZ_VZAH01000078.1"/>
</dbReference>
<protein>
    <submittedName>
        <fullName evidence="6">MFS transporter</fullName>
    </submittedName>
</protein>
<evidence type="ECO:0000313" key="6">
    <source>
        <dbReference type="EMBL" id="MQP14263.1"/>
    </source>
</evidence>